<reference evidence="3" key="2">
    <citation type="submission" date="2016-11" db="UniProtKB">
        <authorList>
            <consortium name="WormBaseParasite"/>
        </authorList>
    </citation>
    <scope>IDENTIFICATION</scope>
</reference>
<protein>
    <submittedName>
        <fullName evidence="3">Ovule protein</fullName>
    </submittedName>
</protein>
<dbReference type="AlphaFoldDB" id="A0A1I7W348"/>
<reference evidence="2" key="1">
    <citation type="submission" date="2012-04" db="EMBL/GenBank/DDBJ databases">
        <title>The Genome Sequence of Loa loa.</title>
        <authorList>
            <consortium name="The Broad Institute Genome Sequencing Platform"/>
            <consortium name="Broad Institute Genome Sequencing Center for Infectious Disease"/>
            <person name="Nutman T.B."/>
            <person name="Fink D.L."/>
            <person name="Russ C."/>
            <person name="Young S."/>
            <person name="Zeng Q."/>
            <person name="Gargeya S."/>
            <person name="Alvarado L."/>
            <person name="Berlin A."/>
            <person name="Chapman S.B."/>
            <person name="Chen Z."/>
            <person name="Freedman E."/>
            <person name="Gellesch M."/>
            <person name="Goldberg J."/>
            <person name="Griggs A."/>
            <person name="Gujja S."/>
            <person name="Heilman E.R."/>
            <person name="Heiman D."/>
            <person name="Howarth C."/>
            <person name="Mehta T."/>
            <person name="Neiman D."/>
            <person name="Pearson M."/>
            <person name="Roberts A."/>
            <person name="Saif S."/>
            <person name="Shea T."/>
            <person name="Shenoy N."/>
            <person name="Sisk P."/>
            <person name="Stolte C."/>
            <person name="Sykes S."/>
            <person name="White J."/>
            <person name="Yandava C."/>
            <person name="Haas B."/>
            <person name="Henn M.R."/>
            <person name="Nusbaum C."/>
            <person name="Birren B."/>
        </authorList>
    </citation>
    <scope>NUCLEOTIDE SEQUENCE [LARGE SCALE GENOMIC DNA]</scope>
</reference>
<proteinExistence type="predicted"/>
<feature type="compositionally biased region" description="Polar residues" evidence="1">
    <location>
        <begin position="37"/>
        <end position="46"/>
    </location>
</feature>
<evidence type="ECO:0000313" key="3">
    <source>
        <dbReference type="WBParaSite" id="EN70_9082"/>
    </source>
</evidence>
<feature type="region of interest" description="Disordered" evidence="1">
    <location>
        <begin position="16"/>
        <end position="71"/>
    </location>
</feature>
<name>A0A1I7W348_LOALO</name>
<keyword evidence="2" id="KW-1185">Reference proteome</keyword>
<dbReference type="WBParaSite" id="EN70_9082">
    <property type="protein sequence ID" value="EN70_9082"/>
    <property type="gene ID" value="EN70_9082"/>
</dbReference>
<evidence type="ECO:0000256" key="1">
    <source>
        <dbReference type="SAM" id="MobiDB-lite"/>
    </source>
</evidence>
<sequence>MTSRNFEVFIHSSKTLKTPPTKTETIRFQKPPKKQQSRTQRFTTGYSRIIDDSRRRSTVSRKQPGIVLINV</sequence>
<organism evidence="2 3">
    <name type="scientific">Loa loa</name>
    <name type="common">Eye worm</name>
    <name type="synonym">Filaria loa</name>
    <dbReference type="NCBI Taxonomy" id="7209"/>
    <lineage>
        <taxon>Eukaryota</taxon>
        <taxon>Metazoa</taxon>
        <taxon>Ecdysozoa</taxon>
        <taxon>Nematoda</taxon>
        <taxon>Chromadorea</taxon>
        <taxon>Rhabditida</taxon>
        <taxon>Spirurina</taxon>
        <taxon>Spiruromorpha</taxon>
        <taxon>Filarioidea</taxon>
        <taxon>Onchocercidae</taxon>
        <taxon>Loa</taxon>
    </lineage>
</organism>
<dbReference type="Proteomes" id="UP000095285">
    <property type="component" value="Unassembled WGS sequence"/>
</dbReference>
<accession>A0A1I7W348</accession>
<evidence type="ECO:0000313" key="2">
    <source>
        <dbReference type="Proteomes" id="UP000095285"/>
    </source>
</evidence>